<dbReference type="InterPro" id="IPR025066">
    <property type="entry name" value="CCDC174-like"/>
</dbReference>
<dbReference type="Pfam" id="PF13300">
    <property type="entry name" value="DUF4078"/>
    <property type="match status" value="1"/>
</dbReference>
<evidence type="ECO:0008006" key="5">
    <source>
        <dbReference type="Google" id="ProtNLM"/>
    </source>
</evidence>
<evidence type="ECO:0000256" key="1">
    <source>
        <dbReference type="ARBA" id="ARBA00023054"/>
    </source>
</evidence>
<protein>
    <recommendedName>
        <fullName evidence="5">Coiled-coil domain-containing protein 174</fullName>
    </recommendedName>
</protein>
<dbReference type="Proteomes" id="UP000008493">
    <property type="component" value="Unassembled WGS sequence"/>
</dbReference>
<dbReference type="GeneID" id="18822374"/>
<feature type="compositionally biased region" description="Basic and acidic residues" evidence="2">
    <location>
        <begin position="282"/>
        <end position="320"/>
    </location>
</feature>
<dbReference type="KEGG" id="abp:AGABI1DRAFT107232"/>
<dbReference type="EMBL" id="JH971391">
    <property type="protein sequence ID" value="EKM78740.1"/>
    <property type="molecule type" value="Genomic_DNA"/>
</dbReference>
<dbReference type="OrthoDB" id="333551at2759"/>
<dbReference type="GO" id="GO:0005634">
    <property type="term" value="C:nucleus"/>
    <property type="evidence" value="ECO:0007669"/>
    <property type="project" value="TreeGrafter"/>
</dbReference>
<proteinExistence type="predicted"/>
<organism evidence="3 4">
    <name type="scientific">Agaricus bisporus var. burnettii (strain JB137-S8 / ATCC MYA-4627 / FGSC 10392)</name>
    <name type="common">White button mushroom</name>
    <dbReference type="NCBI Taxonomy" id="597362"/>
    <lineage>
        <taxon>Eukaryota</taxon>
        <taxon>Fungi</taxon>
        <taxon>Dikarya</taxon>
        <taxon>Basidiomycota</taxon>
        <taxon>Agaricomycotina</taxon>
        <taxon>Agaricomycetes</taxon>
        <taxon>Agaricomycetidae</taxon>
        <taxon>Agaricales</taxon>
        <taxon>Agaricineae</taxon>
        <taxon>Agaricaceae</taxon>
        <taxon>Agaricus</taxon>
    </lineage>
</organism>
<sequence length="388" mass="43884">MSHSAKAKAKGVSATSFFDLKAEISKQEAEFKKNKAAGKSTQIVGGIKRSDKKPTVWARQNKGVNARASRDIHLEEISRPTLESARAVLERKAKIYDKLRKGKSGGLNDKQYDALLVDFDSKTIDAFESDSDDVDESLTVPKPIEDGSDPIIEYEDEFGRIRTAPRSEVPRELLPRDDADKDGSDDDQVIYNPVNHFPIYQQSEERMAEIEKEFAEDNNPLNVHYDASREVRAKGAGFYQFSADEETRRRQMEELKTTREETEKSRKETGAVDVLPGEVEGMQEKSTKSRAMEKRKREIEERRKLLEEKRKKPKTAHAEDSNSASPVPKTTVDQPKSLGGEVDPFSVLETTSVPRPTKKSTAKKDDHTDADVFLAQLQHEFLKNKKTR</sequence>
<dbReference type="InParanoid" id="K5XUH2"/>
<dbReference type="PANTHER" id="PTHR15885:SF1">
    <property type="entry name" value="COILED-COIL DOMAIN-CONTAINING PROTEIN 174"/>
    <property type="match status" value="1"/>
</dbReference>
<evidence type="ECO:0000313" key="3">
    <source>
        <dbReference type="EMBL" id="EKM78740.1"/>
    </source>
</evidence>
<accession>K5XUH2</accession>
<keyword evidence="1" id="KW-0175">Coiled coil</keyword>
<feature type="region of interest" description="Disordered" evidence="2">
    <location>
        <begin position="130"/>
        <end position="194"/>
    </location>
</feature>
<dbReference type="RefSeq" id="XP_007330555.1">
    <property type="nucleotide sequence ID" value="XM_007330493.1"/>
</dbReference>
<keyword evidence="4" id="KW-1185">Reference proteome</keyword>
<feature type="compositionally biased region" description="Basic and acidic residues" evidence="2">
    <location>
        <begin position="168"/>
        <end position="182"/>
    </location>
</feature>
<feature type="compositionally biased region" description="Acidic residues" evidence="2">
    <location>
        <begin position="146"/>
        <end position="156"/>
    </location>
</feature>
<reference evidence="4" key="1">
    <citation type="journal article" date="2012" name="Proc. Natl. Acad. Sci. U.S.A.">
        <title>Genome sequence of the button mushroom Agaricus bisporus reveals mechanisms governing adaptation to a humic-rich ecological niche.</title>
        <authorList>
            <person name="Morin E."/>
            <person name="Kohler A."/>
            <person name="Baker A.R."/>
            <person name="Foulongne-Oriol M."/>
            <person name="Lombard V."/>
            <person name="Nagy L.G."/>
            <person name="Ohm R.A."/>
            <person name="Patyshakuliyeva A."/>
            <person name="Brun A."/>
            <person name="Aerts A.L."/>
            <person name="Bailey A.M."/>
            <person name="Billette C."/>
            <person name="Coutinho P.M."/>
            <person name="Deakin G."/>
            <person name="Doddapaneni H."/>
            <person name="Floudas D."/>
            <person name="Grimwood J."/>
            <person name="Hilden K."/>
            <person name="Kuees U."/>
            <person name="LaButti K.M."/>
            <person name="Lapidus A."/>
            <person name="Lindquist E.A."/>
            <person name="Lucas S.M."/>
            <person name="Murat C."/>
            <person name="Riley R.W."/>
            <person name="Salamov A.A."/>
            <person name="Schmutz J."/>
            <person name="Subramanian V."/>
            <person name="Woesten H.A.B."/>
            <person name="Xu J."/>
            <person name="Eastwood D.C."/>
            <person name="Foster G.D."/>
            <person name="Sonnenberg A.S."/>
            <person name="Cullen D."/>
            <person name="de Vries R.P."/>
            <person name="Lundell T."/>
            <person name="Hibbett D.S."/>
            <person name="Henrissat B."/>
            <person name="Burton K.S."/>
            <person name="Kerrigan R.W."/>
            <person name="Challen M.P."/>
            <person name="Grigoriev I.V."/>
            <person name="Martin F."/>
        </authorList>
    </citation>
    <scope>NUCLEOTIDE SEQUENCE [LARGE SCALE GENOMIC DNA]</scope>
    <source>
        <strain evidence="4">JB137-S8 / ATCC MYA-4627 / FGSC 10392</strain>
    </source>
</reference>
<evidence type="ECO:0000313" key="4">
    <source>
        <dbReference type="Proteomes" id="UP000008493"/>
    </source>
</evidence>
<dbReference type="FunCoup" id="K5XUH2">
    <property type="interactions" value="420"/>
</dbReference>
<dbReference type="eggNOG" id="ENOG502S3J6">
    <property type="taxonomic scope" value="Eukaryota"/>
</dbReference>
<feature type="region of interest" description="Disordered" evidence="2">
    <location>
        <begin position="243"/>
        <end position="369"/>
    </location>
</feature>
<dbReference type="AlphaFoldDB" id="K5XUH2"/>
<evidence type="ECO:0000256" key="2">
    <source>
        <dbReference type="SAM" id="MobiDB-lite"/>
    </source>
</evidence>
<dbReference type="STRING" id="597362.K5XUH2"/>
<dbReference type="HOGENOM" id="CLU_721907_0_0_1"/>
<name>K5XUH2_AGABU</name>
<gene>
    <name evidence="3" type="ORF">AGABI1DRAFT_107232</name>
</gene>
<feature type="compositionally biased region" description="Basic and acidic residues" evidence="2">
    <location>
        <begin position="245"/>
        <end position="270"/>
    </location>
</feature>
<dbReference type="PANTHER" id="PTHR15885">
    <property type="entry name" value="COILED-COIL DOMAIN-CONTAINING PROTEIN 174"/>
    <property type="match status" value="1"/>
</dbReference>
<dbReference type="OMA" id="HNKGAQK"/>